<gene>
    <name evidence="1" type="ordered locus">Os01g0683800</name>
    <name evidence="1" type="ORF">OSNPB_010683800</name>
</gene>
<evidence type="ECO:0000313" key="1">
    <source>
        <dbReference type="EMBL" id="BAS73730.1"/>
    </source>
</evidence>
<organism evidence="1 2">
    <name type="scientific">Oryza sativa subsp. japonica</name>
    <name type="common">Rice</name>
    <dbReference type="NCBI Taxonomy" id="39947"/>
    <lineage>
        <taxon>Eukaryota</taxon>
        <taxon>Viridiplantae</taxon>
        <taxon>Streptophyta</taxon>
        <taxon>Embryophyta</taxon>
        <taxon>Tracheophyta</taxon>
        <taxon>Spermatophyta</taxon>
        <taxon>Magnoliopsida</taxon>
        <taxon>Liliopsida</taxon>
        <taxon>Poales</taxon>
        <taxon>Poaceae</taxon>
        <taxon>BOP clade</taxon>
        <taxon>Oryzoideae</taxon>
        <taxon>Oryzeae</taxon>
        <taxon>Oryzinae</taxon>
        <taxon>Oryza</taxon>
        <taxon>Oryza sativa</taxon>
    </lineage>
</organism>
<dbReference type="AlphaFoldDB" id="A0A0P0V6L9"/>
<sequence length="101" mass="10744">MACTLQTKASMKQSEMARYLTANTSPVLLPYTSSGAPDDDDEGDAGDLPAVAPRKTLMTETSVMAVVASTVDAMMLFRSVCTASTPFFSVFCAHKNVRQTG</sequence>
<dbReference type="InParanoid" id="A0A0P0V6L9"/>
<keyword evidence="2" id="KW-1185">Reference proteome</keyword>
<evidence type="ECO:0000313" key="2">
    <source>
        <dbReference type="Proteomes" id="UP000059680"/>
    </source>
</evidence>
<reference evidence="2" key="1">
    <citation type="journal article" date="2005" name="Nature">
        <title>The map-based sequence of the rice genome.</title>
        <authorList>
            <consortium name="International rice genome sequencing project (IRGSP)"/>
            <person name="Matsumoto T."/>
            <person name="Wu J."/>
            <person name="Kanamori H."/>
            <person name="Katayose Y."/>
            <person name="Fujisawa M."/>
            <person name="Namiki N."/>
            <person name="Mizuno H."/>
            <person name="Yamamoto K."/>
            <person name="Antonio B.A."/>
            <person name="Baba T."/>
            <person name="Sakata K."/>
            <person name="Nagamura Y."/>
            <person name="Aoki H."/>
            <person name="Arikawa K."/>
            <person name="Arita K."/>
            <person name="Bito T."/>
            <person name="Chiden Y."/>
            <person name="Fujitsuka N."/>
            <person name="Fukunaka R."/>
            <person name="Hamada M."/>
            <person name="Harada C."/>
            <person name="Hayashi A."/>
            <person name="Hijishita S."/>
            <person name="Honda M."/>
            <person name="Hosokawa S."/>
            <person name="Ichikawa Y."/>
            <person name="Idonuma A."/>
            <person name="Iijima M."/>
            <person name="Ikeda M."/>
            <person name="Ikeno M."/>
            <person name="Ito K."/>
            <person name="Ito S."/>
            <person name="Ito T."/>
            <person name="Ito Y."/>
            <person name="Ito Y."/>
            <person name="Iwabuchi A."/>
            <person name="Kamiya K."/>
            <person name="Karasawa W."/>
            <person name="Kurita K."/>
            <person name="Katagiri S."/>
            <person name="Kikuta A."/>
            <person name="Kobayashi H."/>
            <person name="Kobayashi N."/>
            <person name="Machita K."/>
            <person name="Maehara T."/>
            <person name="Masukawa M."/>
            <person name="Mizubayashi T."/>
            <person name="Mukai Y."/>
            <person name="Nagasaki H."/>
            <person name="Nagata Y."/>
            <person name="Naito S."/>
            <person name="Nakashima M."/>
            <person name="Nakama Y."/>
            <person name="Nakamichi Y."/>
            <person name="Nakamura M."/>
            <person name="Meguro A."/>
            <person name="Negishi M."/>
            <person name="Ohta I."/>
            <person name="Ohta T."/>
            <person name="Okamoto M."/>
            <person name="Ono N."/>
            <person name="Saji S."/>
            <person name="Sakaguchi M."/>
            <person name="Sakai K."/>
            <person name="Shibata M."/>
            <person name="Shimokawa T."/>
            <person name="Song J."/>
            <person name="Takazaki Y."/>
            <person name="Terasawa K."/>
            <person name="Tsugane M."/>
            <person name="Tsuji K."/>
            <person name="Ueda S."/>
            <person name="Waki K."/>
            <person name="Yamagata H."/>
            <person name="Yamamoto M."/>
            <person name="Yamamoto S."/>
            <person name="Yamane H."/>
            <person name="Yoshiki S."/>
            <person name="Yoshihara R."/>
            <person name="Yukawa K."/>
            <person name="Zhong H."/>
            <person name="Yano M."/>
            <person name="Yuan Q."/>
            <person name="Ouyang S."/>
            <person name="Liu J."/>
            <person name="Jones K.M."/>
            <person name="Gansberger K."/>
            <person name="Moffat K."/>
            <person name="Hill J."/>
            <person name="Bera J."/>
            <person name="Fadrosh D."/>
            <person name="Jin S."/>
            <person name="Johri S."/>
            <person name="Kim M."/>
            <person name="Overton L."/>
            <person name="Reardon M."/>
            <person name="Tsitrin T."/>
            <person name="Vuong H."/>
            <person name="Weaver B."/>
            <person name="Ciecko A."/>
            <person name="Tallon L."/>
            <person name="Jackson J."/>
            <person name="Pai G."/>
            <person name="Aken S.V."/>
            <person name="Utterback T."/>
            <person name="Reidmuller S."/>
            <person name="Feldblyum T."/>
            <person name="Hsiao J."/>
            <person name="Zismann V."/>
            <person name="Iobst S."/>
            <person name="de Vazeille A.R."/>
            <person name="Buell C.R."/>
            <person name="Ying K."/>
            <person name="Li Y."/>
            <person name="Lu T."/>
            <person name="Huang Y."/>
            <person name="Zhao Q."/>
            <person name="Feng Q."/>
            <person name="Zhang L."/>
            <person name="Zhu J."/>
            <person name="Weng Q."/>
            <person name="Mu J."/>
            <person name="Lu Y."/>
            <person name="Fan D."/>
            <person name="Liu Y."/>
            <person name="Guan J."/>
            <person name="Zhang Y."/>
            <person name="Yu S."/>
            <person name="Liu X."/>
            <person name="Zhang Y."/>
            <person name="Hong G."/>
            <person name="Han B."/>
            <person name="Choisne N."/>
            <person name="Demange N."/>
            <person name="Orjeda G."/>
            <person name="Samain S."/>
            <person name="Cattolico L."/>
            <person name="Pelletier E."/>
            <person name="Couloux A."/>
            <person name="Segurens B."/>
            <person name="Wincker P."/>
            <person name="D'Hont A."/>
            <person name="Scarpelli C."/>
            <person name="Weissenbach J."/>
            <person name="Salanoubat M."/>
            <person name="Quetier F."/>
            <person name="Yu Y."/>
            <person name="Kim H.R."/>
            <person name="Rambo T."/>
            <person name="Currie J."/>
            <person name="Collura K."/>
            <person name="Luo M."/>
            <person name="Yang T."/>
            <person name="Ammiraju J.S.S."/>
            <person name="Engler F."/>
            <person name="Soderlund C."/>
            <person name="Wing R.A."/>
            <person name="Palmer L.E."/>
            <person name="de la Bastide M."/>
            <person name="Spiegel L."/>
            <person name="Nascimento L."/>
            <person name="Zutavern T."/>
            <person name="O'Shaughnessy A."/>
            <person name="Dike S."/>
            <person name="Dedhia N."/>
            <person name="Preston R."/>
            <person name="Balija V."/>
            <person name="McCombie W.R."/>
            <person name="Chow T."/>
            <person name="Chen H."/>
            <person name="Chung M."/>
            <person name="Chen C."/>
            <person name="Shaw J."/>
            <person name="Wu H."/>
            <person name="Hsiao K."/>
            <person name="Chao Y."/>
            <person name="Chu M."/>
            <person name="Cheng C."/>
            <person name="Hour A."/>
            <person name="Lee P."/>
            <person name="Lin S."/>
            <person name="Lin Y."/>
            <person name="Liou J."/>
            <person name="Liu S."/>
            <person name="Hsing Y."/>
            <person name="Raghuvanshi S."/>
            <person name="Mohanty A."/>
            <person name="Bharti A.K."/>
            <person name="Gaur A."/>
            <person name="Gupta V."/>
            <person name="Kumar D."/>
            <person name="Ravi V."/>
            <person name="Vij S."/>
            <person name="Kapur A."/>
            <person name="Khurana P."/>
            <person name="Khurana P."/>
            <person name="Khurana J.P."/>
            <person name="Tyagi A.K."/>
            <person name="Gaikwad K."/>
            <person name="Singh A."/>
            <person name="Dalal V."/>
            <person name="Srivastava S."/>
            <person name="Dixit A."/>
            <person name="Pal A.K."/>
            <person name="Ghazi I.A."/>
            <person name="Yadav M."/>
            <person name="Pandit A."/>
            <person name="Bhargava A."/>
            <person name="Sureshbabu K."/>
            <person name="Batra K."/>
            <person name="Sharma T.R."/>
            <person name="Mohapatra T."/>
            <person name="Singh N.K."/>
            <person name="Messing J."/>
            <person name="Nelson A.B."/>
            <person name="Fuks G."/>
            <person name="Kavchok S."/>
            <person name="Keizer G."/>
            <person name="Linton E."/>
            <person name="Llaca V."/>
            <person name="Song R."/>
            <person name="Tanyolac B."/>
            <person name="Young S."/>
            <person name="Ho-Il K."/>
            <person name="Hahn J.H."/>
            <person name="Sangsakoo G."/>
            <person name="Vanavichit A."/>
            <person name="de Mattos Luiz.A.T."/>
            <person name="Zimmer P.D."/>
            <person name="Malone G."/>
            <person name="Dellagostin O."/>
            <person name="de Oliveira A.C."/>
            <person name="Bevan M."/>
            <person name="Bancroft I."/>
            <person name="Minx P."/>
            <person name="Cordum H."/>
            <person name="Wilson R."/>
            <person name="Cheng Z."/>
            <person name="Jin W."/>
            <person name="Jiang J."/>
            <person name="Leong S.A."/>
            <person name="Iwama H."/>
            <person name="Gojobori T."/>
            <person name="Itoh T."/>
            <person name="Niimura Y."/>
            <person name="Fujii Y."/>
            <person name="Habara T."/>
            <person name="Sakai H."/>
            <person name="Sato Y."/>
            <person name="Wilson G."/>
            <person name="Kumar K."/>
            <person name="McCouch S."/>
            <person name="Juretic N."/>
            <person name="Hoen D."/>
            <person name="Wright S."/>
            <person name="Bruskiewich R."/>
            <person name="Bureau T."/>
            <person name="Miyao A."/>
            <person name="Hirochika H."/>
            <person name="Nishikawa T."/>
            <person name="Kadowaki K."/>
            <person name="Sugiura M."/>
            <person name="Burr B."/>
            <person name="Sasaki T."/>
        </authorList>
    </citation>
    <scope>NUCLEOTIDE SEQUENCE [LARGE SCALE GENOMIC DNA]</scope>
    <source>
        <strain evidence="2">cv. Nipponbare</strain>
    </source>
</reference>
<dbReference type="PaxDb" id="39947-A0A0P0V6L9"/>
<proteinExistence type="predicted"/>
<reference evidence="1 2" key="3">
    <citation type="journal article" date="2013" name="Rice">
        <title>Improvement of the Oryza sativa Nipponbare reference genome using next generation sequence and optical map data.</title>
        <authorList>
            <person name="Kawahara Y."/>
            <person name="de la Bastide M."/>
            <person name="Hamilton J.P."/>
            <person name="Kanamori H."/>
            <person name="McCombie W.R."/>
            <person name="Ouyang S."/>
            <person name="Schwartz D.C."/>
            <person name="Tanaka T."/>
            <person name="Wu J."/>
            <person name="Zhou S."/>
            <person name="Childs K.L."/>
            <person name="Davidson R.M."/>
            <person name="Lin H."/>
            <person name="Quesada-Ocampo L."/>
            <person name="Vaillancourt B."/>
            <person name="Sakai H."/>
            <person name="Lee S.S."/>
            <person name="Kim J."/>
            <person name="Numa H."/>
            <person name="Itoh T."/>
            <person name="Buell C.R."/>
            <person name="Matsumoto T."/>
        </authorList>
    </citation>
    <scope>NUCLEOTIDE SEQUENCE [LARGE SCALE GENOMIC DNA]</scope>
    <source>
        <strain evidence="2">cv. Nipponbare</strain>
    </source>
</reference>
<name>A0A0P0V6L9_ORYSJ</name>
<dbReference type="Proteomes" id="UP000059680">
    <property type="component" value="Chromosome 1"/>
</dbReference>
<reference evidence="1 2" key="2">
    <citation type="journal article" date="2013" name="Plant Cell Physiol.">
        <title>Rice Annotation Project Database (RAP-DB): an integrative and interactive database for rice genomics.</title>
        <authorList>
            <person name="Sakai H."/>
            <person name="Lee S.S."/>
            <person name="Tanaka T."/>
            <person name="Numa H."/>
            <person name="Kim J."/>
            <person name="Kawahara Y."/>
            <person name="Wakimoto H."/>
            <person name="Yang C.C."/>
            <person name="Iwamoto M."/>
            <person name="Abe T."/>
            <person name="Yamada Y."/>
            <person name="Muto A."/>
            <person name="Inokuchi H."/>
            <person name="Ikemura T."/>
            <person name="Matsumoto T."/>
            <person name="Sasaki T."/>
            <person name="Itoh T."/>
        </authorList>
    </citation>
    <scope>NUCLEOTIDE SEQUENCE [LARGE SCALE GENOMIC DNA]</scope>
    <source>
        <strain evidence="2">cv. Nipponbare</strain>
    </source>
</reference>
<dbReference type="EMBL" id="AP014957">
    <property type="protein sequence ID" value="BAS73730.1"/>
    <property type="molecule type" value="Genomic_DNA"/>
</dbReference>
<protein>
    <submittedName>
        <fullName evidence="1">Os01g0683800 protein</fullName>
    </submittedName>
</protein>
<accession>A0A0P0V6L9</accession>
<dbReference type="Gramene" id="Os01t0683800-00">
    <property type="protein sequence ID" value="Os01t0683800-00"/>
    <property type="gene ID" value="Os01g0683800"/>
</dbReference>